<evidence type="ECO:0008006" key="4">
    <source>
        <dbReference type="Google" id="ProtNLM"/>
    </source>
</evidence>
<evidence type="ECO:0000313" key="2">
    <source>
        <dbReference type="EMBL" id="KZC07947.1"/>
    </source>
</evidence>
<reference evidence="2 3" key="1">
    <citation type="submission" date="2015-07" db="EMBL/GenBank/DDBJ databases">
        <title>The genome of Dufourea novaeangliae.</title>
        <authorList>
            <person name="Pan H."/>
            <person name="Kapheim K."/>
        </authorList>
    </citation>
    <scope>NUCLEOTIDE SEQUENCE [LARGE SCALE GENOMIC DNA]</scope>
    <source>
        <strain evidence="2">0120121106</strain>
        <tissue evidence="2">Whole body</tissue>
    </source>
</reference>
<accession>A0A154P7V1</accession>
<feature type="compositionally biased region" description="Acidic residues" evidence="1">
    <location>
        <begin position="49"/>
        <end position="61"/>
    </location>
</feature>
<organism evidence="2 3">
    <name type="scientific">Dufourea novaeangliae</name>
    <name type="common">Sweat bee</name>
    <dbReference type="NCBI Taxonomy" id="178035"/>
    <lineage>
        <taxon>Eukaryota</taxon>
        <taxon>Metazoa</taxon>
        <taxon>Ecdysozoa</taxon>
        <taxon>Arthropoda</taxon>
        <taxon>Hexapoda</taxon>
        <taxon>Insecta</taxon>
        <taxon>Pterygota</taxon>
        <taxon>Neoptera</taxon>
        <taxon>Endopterygota</taxon>
        <taxon>Hymenoptera</taxon>
        <taxon>Apocrita</taxon>
        <taxon>Aculeata</taxon>
        <taxon>Apoidea</taxon>
        <taxon>Anthophila</taxon>
        <taxon>Halictidae</taxon>
        <taxon>Rophitinae</taxon>
        <taxon>Dufourea</taxon>
    </lineage>
</organism>
<dbReference type="AlphaFoldDB" id="A0A154P7V1"/>
<evidence type="ECO:0000256" key="1">
    <source>
        <dbReference type="SAM" id="MobiDB-lite"/>
    </source>
</evidence>
<proteinExistence type="predicted"/>
<gene>
    <name evidence="2" type="ORF">WN55_09458</name>
</gene>
<protein>
    <recommendedName>
        <fullName evidence="4">PiggyBac transposable element-derived protein domain-containing protein</fullName>
    </recommendedName>
</protein>
<feature type="non-terminal residue" evidence="2">
    <location>
        <position position="1"/>
    </location>
</feature>
<dbReference type="Proteomes" id="UP000076502">
    <property type="component" value="Unassembled WGS sequence"/>
</dbReference>
<name>A0A154P7V1_DUFNO</name>
<keyword evidence="3" id="KW-1185">Reference proteome</keyword>
<feature type="region of interest" description="Disordered" evidence="1">
    <location>
        <begin position="48"/>
        <end position="69"/>
    </location>
</feature>
<sequence>INKENDIGEFYLQELSGSCSDSYSVNDSGDESDVIIRKRRGAMQLVYSDSEDDDSNDVEVNDDTRTTNDEPRILEPFEDSPAIKIMPSSSESIIDCANLFIGNDFFEYLVRQSNRYHYQVVNKYEIISKTGKWTDITVPEMKTFLGLFKAYTVLNGKKIRYKNFLHKAALSWIEDCESKENEEDLFNTANNMKSIETRYQGFSDESMMGDYDWFLVRETDINAGKRHRKNLNCFLKIK</sequence>
<evidence type="ECO:0000313" key="3">
    <source>
        <dbReference type="Proteomes" id="UP000076502"/>
    </source>
</evidence>
<dbReference type="EMBL" id="KQ434837">
    <property type="protein sequence ID" value="KZC07947.1"/>
    <property type="molecule type" value="Genomic_DNA"/>
</dbReference>